<accession>A0A2X0N3P2</accession>
<organism evidence="1 2">
    <name type="scientific">Microbotryum silenes-dioicae</name>
    <dbReference type="NCBI Taxonomy" id="796604"/>
    <lineage>
        <taxon>Eukaryota</taxon>
        <taxon>Fungi</taxon>
        <taxon>Dikarya</taxon>
        <taxon>Basidiomycota</taxon>
        <taxon>Pucciniomycotina</taxon>
        <taxon>Microbotryomycetes</taxon>
        <taxon>Microbotryales</taxon>
        <taxon>Microbotryaceae</taxon>
        <taxon>Microbotryum</taxon>
    </lineage>
</organism>
<proteinExistence type="predicted"/>
<gene>
    <name evidence="1" type="primary">BQ5605_C031g10937</name>
    <name evidence="1" type="ORF">BQ5605_C031G10937</name>
</gene>
<sequence>MDCDSHQFGLRRRKEIWYMKRYRGRITQLLWFYRTLYAHPVTSSGSDWMIWTKGIANKYHFCNMGK</sequence>
<evidence type="ECO:0000313" key="1">
    <source>
        <dbReference type="EMBL" id="SGZ06389.1"/>
    </source>
</evidence>
<evidence type="ECO:0000313" key="2">
    <source>
        <dbReference type="Proteomes" id="UP000249464"/>
    </source>
</evidence>
<dbReference type="Proteomes" id="UP000249464">
    <property type="component" value="Unassembled WGS sequence"/>
</dbReference>
<dbReference type="AlphaFoldDB" id="A0A2X0N3P2"/>
<protein>
    <submittedName>
        <fullName evidence="1">BQ5605_C031g10937 protein</fullName>
    </submittedName>
</protein>
<dbReference type="EMBL" id="FQNC01000068">
    <property type="protein sequence ID" value="SGZ06389.1"/>
    <property type="molecule type" value="Genomic_DNA"/>
</dbReference>
<name>A0A2X0N3P2_9BASI</name>
<reference evidence="1 2" key="1">
    <citation type="submission" date="2016-11" db="EMBL/GenBank/DDBJ databases">
        <authorList>
            <person name="Jaros S."/>
            <person name="Januszkiewicz K."/>
            <person name="Wedrychowicz H."/>
        </authorList>
    </citation>
    <scope>NUCLEOTIDE SEQUENCE [LARGE SCALE GENOMIC DNA]</scope>
</reference>
<keyword evidence="2" id="KW-1185">Reference proteome</keyword>